<dbReference type="InterPro" id="IPR021246">
    <property type="entry name" value="DUF2797"/>
</dbReference>
<name>I1YK27_METFJ</name>
<dbReference type="eggNOG" id="ENOG502Z7J9">
    <property type="taxonomic scope" value="Bacteria"/>
</dbReference>
<protein>
    <recommendedName>
        <fullName evidence="3">DUF2797 domain-containing protein</fullName>
    </recommendedName>
</protein>
<dbReference type="PATRIC" id="fig|754477.3.peg.2099"/>
<reference evidence="1 2" key="1">
    <citation type="journal article" date="2012" name="J. Bacteriol.">
        <title>Complete genome sequences of Methylophaga sp. strain JAM1 and Methylophaga sp. strain JAM7.</title>
        <authorList>
            <person name="Villeneuve C."/>
            <person name="Martineau C."/>
            <person name="Mauffrey F."/>
            <person name="Villemur R."/>
        </authorList>
    </citation>
    <scope>NUCLEOTIDE SEQUENCE [LARGE SCALE GENOMIC DNA]</scope>
    <source>
        <strain evidence="1 2">JAM7</strain>
    </source>
</reference>
<evidence type="ECO:0000313" key="1">
    <source>
        <dbReference type="EMBL" id="AFJ03270.1"/>
    </source>
</evidence>
<evidence type="ECO:0008006" key="3">
    <source>
        <dbReference type="Google" id="ProtNLM"/>
    </source>
</evidence>
<sequence length="274" mass="30997">MIAGQLEKMQADLSEHGEVHYTLRLGDQGVAMNELLGQQLHFTYAGQIFCQCCQVKIKKSYSGGFCFPCSQRLAQCDLCFMKPETCHFSQGTCREPEWGLSVCMQEHIVYLANSSGLKVGITRQTQVPTRWLDQGATQALPIFRVQSRYQSGLVEVMFKRHISDRTDWRKMLKGEAPPQDLAKERDQLFESFQDDITALQSQFESGAIRHLYAEPAVDISYPVTRYPDKVTSLNFDKTPEISGKLMGIKGQYLILDTGVLNIRKFTGYQVSLAS</sequence>
<dbReference type="Pfam" id="PF10977">
    <property type="entry name" value="DUF2797"/>
    <property type="match status" value="1"/>
</dbReference>
<dbReference type="HOGENOM" id="CLU_1019163_0_0_6"/>
<dbReference type="Proteomes" id="UP000009145">
    <property type="component" value="Chromosome"/>
</dbReference>
<proteinExistence type="predicted"/>
<dbReference type="RefSeq" id="WP_014704689.1">
    <property type="nucleotide sequence ID" value="NC_017856.1"/>
</dbReference>
<dbReference type="EMBL" id="CP003380">
    <property type="protein sequence ID" value="AFJ03270.1"/>
    <property type="molecule type" value="Genomic_DNA"/>
</dbReference>
<accession>I1YK27</accession>
<evidence type="ECO:0000313" key="2">
    <source>
        <dbReference type="Proteomes" id="UP000009145"/>
    </source>
</evidence>
<dbReference type="OrthoDB" id="9775734at2"/>
<organism evidence="1 2">
    <name type="scientific">Methylophaga frappieri (strain ATCC BAA-2434 / DSM 25690 / JAM7)</name>
    <dbReference type="NCBI Taxonomy" id="754477"/>
    <lineage>
        <taxon>Bacteria</taxon>
        <taxon>Pseudomonadati</taxon>
        <taxon>Pseudomonadota</taxon>
        <taxon>Gammaproteobacteria</taxon>
        <taxon>Thiotrichales</taxon>
        <taxon>Piscirickettsiaceae</taxon>
        <taxon>Methylophaga</taxon>
    </lineage>
</organism>
<keyword evidence="2" id="KW-1185">Reference proteome</keyword>
<dbReference type="STRING" id="754477.Q7C_2134"/>
<dbReference type="KEGG" id="mec:Q7C_2134"/>
<gene>
    <name evidence="1" type="ordered locus">Q7C_2134</name>
</gene>
<dbReference type="AlphaFoldDB" id="I1YK27"/>